<dbReference type="InterPro" id="IPR050374">
    <property type="entry name" value="RRT5_SRSF_SR"/>
</dbReference>
<gene>
    <name evidence="4" type="ORF">CTEN210_13695</name>
</gene>
<dbReference type="Gene3D" id="3.30.70.330">
    <property type="match status" value="2"/>
</dbReference>
<keyword evidence="1 2" id="KW-0694">RNA-binding</keyword>
<evidence type="ECO:0000313" key="4">
    <source>
        <dbReference type="EMBL" id="GFH57219.1"/>
    </source>
</evidence>
<dbReference type="GO" id="GO:0005634">
    <property type="term" value="C:nucleus"/>
    <property type="evidence" value="ECO:0007669"/>
    <property type="project" value="TreeGrafter"/>
</dbReference>
<proteinExistence type="predicted"/>
<dbReference type="SUPFAM" id="SSF54928">
    <property type="entry name" value="RNA-binding domain, RBD"/>
    <property type="match status" value="1"/>
</dbReference>
<evidence type="ECO:0000256" key="2">
    <source>
        <dbReference type="PROSITE-ProRule" id="PRU00176"/>
    </source>
</evidence>
<evidence type="ECO:0000259" key="3">
    <source>
        <dbReference type="PROSITE" id="PS50102"/>
    </source>
</evidence>
<dbReference type="GO" id="GO:0005737">
    <property type="term" value="C:cytoplasm"/>
    <property type="evidence" value="ECO:0007669"/>
    <property type="project" value="TreeGrafter"/>
</dbReference>
<keyword evidence="5" id="KW-1185">Reference proteome</keyword>
<dbReference type="AlphaFoldDB" id="A0AAD3D3T6"/>
<feature type="domain" description="RRM" evidence="3">
    <location>
        <begin position="230"/>
        <end position="306"/>
    </location>
</feature>
<dbReference type="InterPro" id="IPR000504">
    <property type="entry name" value="RRM_dom"/>
</dbReference>
<dbReference type="Proteomes" id="UP001054902">
    <property type="component" value="Unassembled WGS sequence"/>
</dbReference>
<dbReference type="PROSITE" id="PS50102">
    <property type="entry name" value="RRM"/>
    <property type="match status" value="1"/>
</dbReference>
<dbReference type="InterPro" id="IPR012677">
    <property type="entry name" value="Nucleotide-bd_a/b_plait_sf"/>
</dbReference>
<dbReference type="CDD" id="cd00590">
    <property type="entry name" value="RRM_SF"/>
    <property type="match status" value="2"/>
</dbReference>
<evidence type="ECO:0000256" key="1">
    <source>
        <dbReference type="ARBA" id="ARBA00022884"/>
    </source>
</evidence>
<comment type="caution">
    <text evidence="4">The sequence shown here is derived from an EMBL/GenBank/DDBJ whole genome shotgun (WGS) entry which is preliminary data.</text>
</comment>
<reference evidence="4 5" key="1">
    <citation type="journal article" date="2021" name="Sci. Rep.">
        <title>The genome of the diatom Chaetoceros tenuissimus carries an ancient integrated fragment of an extant virus.</title>
        <authorList>
            <person name="Hongo Y."/>
            <person name="Kimura K."/>
            <person name="Takaki Y."/>
            <person name="Yoshida Y."/>
            <person name="Baba S."/>
            <person name="Kobayashi G."/>
            <person name="Nagasaki K."/>
            <person name="Hano T."/>
            <person name="Tomaru Y."/>
        </authorList>
    </citation>
    <scope>NUCLEOTIDE SEQUENCE [LARGE SCALE GENOMIC DNA]</scope>
    <source>
        <strain evidence="4 5">NIES-3715</strain>
    </source>
</reference>
<dbReference type="GO" id="GO:0003729">
    <property type="term" value="F:mRNA binding"/>
    <property type="evidence" value="ECO:0007669"/>
    <property type="project" value="TreeGrafter"/>
</dbReference>
<dbReference type="EMBL" id="BLLK01000057">
    <property type="protein sequence ID" value="GFH57219.1"/>
    <property type="molecule type" value="Genomic_DNA"/>
</dbReference>
<name>A0AAD3D3T6_9STRA</name>
<dbReference type="InterPro" id="IPR035979">
    <property type="entry name" value="RBD_domain_sf"/>
</dbReference>
<dbReference type="PANTHER" id="PTHR23003">
    <property type="entry name" value="RNA RECOGNITION MOTIF RRM DOMAIN CONTAINING PROTEIN"/>
    <property type="match status" value="1"/>
</dbReference>
<dbReference type="Pfam" id="PF00076">
    <property type="entry name" value="RRM_1"/>
    <property type="match status" value="1"/>
</dbReference>
<accession>A0AAD3D3T6</accession>
<dbReference type="GO" id="GO:1990904">
    <property type="term" value="C:ribonucleoprotein complex"/>
    <property type="evidence" value="ECO:0007669"/>
    <property type="project" value="TreeGrafter"/>
</dbReference>
<sequence>MQDQSGRSSDSIDKVSALFDKYKGVISTCDRWSEMENGGTLGAKVVKYFTDELQNKRDTIMTILEPTLETLKKEMEEVQSGISILTKMMNIIQDIPSKAVHENGASTEGVNGEDSNNRCKTDVMVILFEECKKVFSICDRLSAMENVDETMGSSYVKCFTEEYKKKRDTIVTILEPTLETLTKEMDEVQSWFSSLTNMVNTIQENQSSDTNLEDSNKRRKTEETCNEFENTVYVTNVNKDASREDVKEAFESKYGSVSSVRLHGITPLRKIAYVVFQSKKDATKAKQSKDDFKVRGRIVKVKSYRTKKTNGCKQIYCGDCPPRAEKDDVKNAFKDCGVINKVDKQGTAWIVLFHEEEAADKAVAMNEKCLFGDDIKTRVDYNSSNSSKK</sequence>
<dbReference type="SMART" id="SM00360">
    <property type="entry name" value="RRM"/>
    <property type="match status" value="2"/>
</dbReference>
<organism evidence="4 5">
    <name type="scientific">Chaetoceros tenuissimus</name>
    <dbReference type="NCBI Taxonomy" id="426638"/>
    <lineage>
        <taxon>Eukaryota</taxon>
        <taxon>Sar</taxon>
        <taxon>Stramenopiles</taxon>
        <taxon>Ochrophyta</taxon>
        <taxon>Bacillariophyta</taxon>
        <taxon>Coscinodiscophyceae</taxon>
        <taxon>Chaetocerotophycidae</taxon>
        <taxon>Chaetocerotales</taxon>
        <taxon>Chaetocerotaceae</taxon>
        <taxon>Chaetoceros</taxon>
    </lineage>
</organism>
<dbReference type="PANTHER" id="PTHR23003:SF3">
    <property type="entry name" value="FI21236P1-RELATED"/>
    <property type="match status" value="1"/>
</dbReference>
<protein>
    <recommendedName>
        <fullName evidence="3">RRM domain-containing protein</fullName>
    </recommendedName>
</protein>
<evidence type="ECO:0000313" key="5">
    <source>
        <dbReference type="Proteomes" id="UP001054902"/>
    </source>
</evidence>